<evidence type="ECO:0000256" key="8">
    <source>
        <dbReference type="SAM" id="Phobius"/>
    </source>
</evidence>
<keyword evidence="5 8" id="KW-1133">Transmembrane helix</keyword>
<keyword evidence="10" id="KW-1185">Reference proteome</keyword>
<feature type="transmembrane region" description="Helical" evidence="8">
    <location>
        <begin position="239"/>
        <end position="257"/>
    </location>
</feature>
<comment type="subcellular location">
    <subcellularLocation>
        <location evidence="1">Cell membrane</location>
        <topology evidence="1">Multi-pass membrane protein</topology>
    </subcellularLocation>
</comment>
<gene>
    <name evidence="9" type="ORF">VLY81_02325</name>
</gene>
<protein>
    <submittedName>
        <fullName evidence="9">Sulfate exporter family transporter</fullName>
    </submittedName>
</protein>
<evidence type="ECO:0000256" key="6">
    <source>
        <dbReference type="ARBA" id="ARBA00023136"/>
    </source>
</evidence>
<keyword evidence="3" id="KW-1003">Cell membrane</keyword>
<dbReference type="PANTHER" id="PTHR30106:SF1">
    <property type="entry name" value="UPF0324 MEMBRANE PROTEIN FN0533"/>
    <property type="match status" value="1"/>
</dbReference>
<evidence type="ECO:0000313" key="10">
    <source>
        <dbReference type="Proteomes" id="UP001333102"/>
    </source>
</evidence>
<evidence type="ECO:0000256" key="1">
    <source>
        <dbReference type="ARBA" id="ARBA00004651"/>
    </source>
</evidence>
<feature type="transmembrane region" description="Helical" evidence="8">
    <location>
        <begin position="326"/>
        <end position="347"/>
    </location>
</feature>
<feature type="transmembrane region" description="Helical" evidence="8">
    <location>
        <begin position="80"/>
        <end position="100"/>
    </location>
</feature>
<proteinExistence type="inferred from homology"/>
<evidence type="ECO:0000256" key="3">
    <source>
        <dbReference type="ARBA" id="ARBA00022475"/>
    </source>
</evidence>
<organism evidence="9 10">
    <name type="scientific">Geochorda subterranea</name>
    <dbReference type="NCBI Taxonomy" id="3109564"/>
    <lineage>
        <taxon>Bacteria</taxon>
        <taxon>Bacillati</taxon>
        <taxon>Bacillota</taxon>
        <taxon>Limnochordia</taxon>
        <taxon>Limnochordales</taxon>
        <taxon>Geochordaceae</taxon>
        <taxon>Geochorda</taxon>
    </lineage>
</organism>
<dbReference type="Pfam" id="PF03601">
    <property type="entry name" value="Cons_hypoth698"/>
    <property type="match status" value="1"/>
</dbReference>
<feature type="region of interest" description="Disordered" evidence="7">
    <location>
        <begin position="1"/>
        <end position="20"/>
    </location>
</feature>
<keyword evidence="6 8" id="KW-0472">Membrane</keyword>
<evidence type="ECO:0000256" key="7">
    <source>
        <dbReference type="SAM" id="MobiDB-lite"/>
    </source>
</evidence>
<sequence>MDERAAPIETASASAATRRPGDAGRALRMAAPGVLATAILTAIATLVGTHLPGLGAAATGLLLGLVVSHVVSVPDALRPGVAFCSTGLLRTAVVLLGTGVSFGQVIRMSGGALLIIATTLVIGMASTVLVGRALGLPLRLTTLVGIGTAICGASAIAAAAPVLRATKEETAYALATIFTFNLLALLVYPPTGHLLGLSSAAFGTWAGTAIHDTSSVLAAGYAFDQQAGIQATVVKLTRTMFLVPVVVGLALVQGLRSRQERAELRIGRLVPPFVWGFALMAAVNGLGLVPAPVSGALNQVAGVFIVAALSAIGLQTRLDTLRRLGSMSFALGMVASVAVALASLAWIRWLGL</sequence>
<evidence type="ECO:0000256" key="4">
    <source>
        <dbReference type="ARBA" id="ARBA00022692"/>
    </source>
</evidence>
<dbReference type="RefSeq" id="WP_324669421.1">
    <property type="nucleotide sequence ID" value="NZ_CP141614.1"/>
</dbReference>
<feature type="transmembrane region" description="Helical" evidence="8">
    <location>
        <begin position="269"/>
        <end position="290"/>
    </location>
</feature>
<evidence type="ECO:0000256" key="5">
    <source>
        <dbReference type="ARBA" id="ARBA00022989"/>
    </source>
</evidence>
<evidence type="ECO:0000313" key="9">
    <source>
        <dbReference type="EMBL" id="WRP15032.1"/>
    </source>
</evidence>
<keyword evidence="4 8" id="KW-0812">Transmembrane</keyword>
<accession>A0ABZ1BQF0</accession>
<evidence type="ECO:0000256" key="2">
    <source>
        <dbReference type="ARBA" id="ARBA00007977"/>
    </source>
</evidence>
<comment type="similarity">
    <text evidence="2">Belongs to the UPF0324 family.</text>
</comment>
<dbReference type="PANTHER" id="PTHR30106">
    <property type="entry name" value="INNER MEMBRANE PROTEIN YEIH-RELATED"/>
    <property type="match status" value="1"/>
</dbReference>
<name>A0ABZ1BQF0_9FIRM</name>
<dbReference type="Proteomes" id="UP001333102">
    <property type="component" value="Chromosome"/>
</dbReference>
<feature type="transmembrane region" description="Helical" evidence="8">
    <location>
        <begin position="29"/>
        <end position="47"/>
    </location>
</feature>
<feature type="transmembrane region" description="Helical" evidence="8">
    <location>
        <begin position="296"/>
        <end position="314"/>
    </location>
</feature>
<dbReference type="EMBL" id="CP141614">
    <property type="protein sequence ID" value="WRP15032.1"/>
    <property type="molecule type" value="Genomic_DNA"/>
</dbReference>
<reference evidence="10" key="1">
    <citation type="submission" date="2023-12" db="EMBL/GenBank/DDBJ databases">
        <title>Novel isolates from deep terrestrial aquifers shed light on the physiology and ecology of the class Limnochordia.</title>
        <authorList>
            <person name="Karnachuk O.V."/>
            <person name="Lukina A.P."/>
            <person name="Avakyan M.R."/>
            <person name="Kadnikov V."/>
            <person name="Begmatov S."/>
            <person name="Beletsky A.V."/>
            <person name="Mardanov A.V."/>
            <person name="Ravin N.V."/>
        </authorList>
    </citation>
    <scope>NUCLEOTIDE SEQUENCE [LARGE SCALE GENOMIC DNA]</scope>
    <source>
        <strain evidence="10">LN</strain>
    </source>
</reference>
<feature type="transmembrane region" description="Helical" evidence="8">
    <location>
        <begin position="112"/>
        <end position="134"/>
    </location>
</feature>
<feature type="transmembrane region" description="Helical" evidence="8">
    <location>
        <begin position="140"/>
        <end position="163"/>
    </location>
</feature>
<dbReference type="InterPro" id="IPR018383">
    <property type="entry name" value="UPF0324_pro"/>
</dbReference>
<feature type="transmembrane region" description="Helical" evidence="8">
    <location>
        <begin position="170"/>
        <end position="188"/>
    </location>
</feature>